<keyword evidence="3" id="KW-0238">DNA-binding</keyword>
<dbReference type="EMBL" id="SLWM01000005">
    <property type="protein sequence ID" value="TCO24353.1"/>
    <property type="molecule type" value="Genomic_DNA"/>
</dbReference>
<dbReference type="InterPro" id="IPR039422">
    <property type="entry name" value="MarR/SlyA-like"/>
</dbReference>
<dbReference type="GO" id="GO:0003677">
    <property type="term" value="F:DNA binding"/>
    <property type="evidence" value="ECO:0007669"/>
    <property type="project" value="UniProtKB-KW"/>
</dbReference>
<evidence type="ECO:0000313" key="3">
    <source>
        <dbReference type="EMBL" id="TCO24353.1"/>
    </source>
</evidence>
<dbReference type="PANTHER" id="PTHR33164:SF94">
    <property type="entry name" value="TRANSCRIPTIONAL REGULATORY PROTEIN-RELATED"/>
    <property type="match status" value="1"/>
</dbReference>
<sequence length="142" mass="15503">MDESTLAGITTFVLHKVAVAGRRVIAERLAHKPGITLWQFAALAELDDHGPTAQHALAAGLGIDPSDMVRLMDELIEDRLVARDRDPADRRRYQITLTAKGRRALATGRSVVQEVEETTLAPLSATERATLHDLVARIYGGL</sequence>
<dbReference type="PANTHER" id="PTHR33164">
    <property type="entry name" value="TRANSCRIPTIONAL REGULATOR, MARR FAMILY"/>
    <property type="match status" value="1"/>
</dbReference>
<evidence type="ECO:0000259" key="2">
    <source>
        <dbReference type="PROSITE" id="PS51061"/>
    </source>
</evidence>
<evidence type="ECO:0000313" key="4">
    <source>
        <dbReference type="Proteomes" id="UP000295818"/>
    </source>
</evidence>
<dbReference type="InterPro" id="IPR000835">
    <property type="entry name" value="HTH_MarR-typ"/>
</dbReference>
<name>A0ABY2BQ07_9ACTN</name>
<dbReference type="Pfam" id="PF12802">
    <property type="entry name" value="MarR_2"/>
    <property type="match status" value="1"/>
</dbReference>
<comment type="caution">
    <text evidence="3">The sequence shown here is derived from an EMBL/GenBank/DDBJ whole genome shotgun (WGS) entry which is preliminary data.</text>
</comment>
<dbReference type="RefSeq" id="WP_132189268.1">
    <property type="nucleotide sequence ID" value="NZ_SLWM01000005.1"/>
</dbReference>
<feature type="domain" description="R3H" evidence="2">
    <location>
        <begin position="91"/>
        <end position="142"/>
    </location>
</feature>
<dbReference type="PROSITE" id="PS50995">
    <property type="entry name" value="HTH_MARR_2"/>
    <property type="match status" value="1"/>
</dbReference>
<organism evidence="3 4">
    <name type="scientific">Kribbella orskensis</name>
    <dbReference type="NCBI Taxonomy" id="2512216"/>
    <lineage>
        <taxon>Bacteria</taxon>
        <taxon>Bacillati</taxon>
        <taxon>Actinomycetota</taxon>
        <taxon>Actinomycetes</taxon>
        <taxon>Propionibacteriales</taxon>
        <taxon>Kribbellaceae</taxon>
        <taxon>Kribbella</taxon>
    </lineage>
</organism>
<reference evidence="3 4" key="1">
    <citation type="journal article" date="2015" name="Stand. Genomic Sci.">
        <title>Genomic Encyclopedia of Bacterial and Archaeal Type Strains, Phase III: the genomes of soil and plant-associated and newly described type strains.</title>
        <authorList>
            <person name="Whitman W.B."/>
            <person name="Woyke T."/>
            <person name="Klenk H.P."/>
            <person name="Zhou Y."/>
            <person name="Lilburn T.G."/>
            <person name="Beck B.J."/>
            <person name="De Vos P."/>
            <person name="Vandamme P."/>
            <person name="Eisen J.A."/>
            <person name="Garrity G."/>
            <person name="Hugenholtz P."/>
            <person name="Kyrpides N.C."/>
        </authorList>
    </citation>
    <scope>NUCLEOTIDE SEQUENCE [LARGE SCALE GENOMIC DNA]</scope>
    <source>
        <strain evidence="3 4">VKM Ac-2538</strain>
    </source>
</reference>
<dbReference type="Gene3D" id="1.10.10.10">
    <property type="entry name" value="Winged helix-like DNA-binding domain superfamily/Winged helix DNA-binding domain"/>
    <property type="match status" value="1"/>
</dbReference>
<protein>
    <submittedName>
        <fullName evidence="3">DNA-binding MarR family transcriptional regulator</fullName>
    </submittedName>
</protein>
<feature type="domain" description="HTH marR-type" evidence="1">
    <location>
        <begin position="1"/>
        <end position="140"/>
    </location>
</feature>
<dbReference type="PRINTS" id="PR00598">
    <property type="entry name" value="HTHMARR"/>
</dbReference>
<dbReference type="SUPFAM" id="SSF46785">
    <property type="entry name" value="Winged helix' DNA-binding domain"/>
    <property type="match status" value="1"/>
</dbReference>
<dbReference type="InterPro" id="IPR001374">
    <property type="entry name" value="R3H_dom"/>
</dbReference>
<dbReference type="InterPro" id="IPR036390">
    <property type="entry name" value="WH_DNA-bd_sf"/>
</dbReference>
<gene>
    <name evidence="3" type="ORF">EV644_105387</name>
</gene>
<accession>A0ABY2BQ07</accession>
<evidence type="ECO:0000259" key="1">
    <source>
        <dbReference type="PROSITE" id="PS50995"/>
    </source>
</evidence>
<dbReference type="Proteomes" id="UP000295818">
    <property type="component" value="Unassembled WGS sequence"/>
</dbReference>
<keyword evidence="4" id="KW-1185">Reference proteome</keyword>
<proteinExistence type="predicted"/>
<dbReference type="SMART" id="SM00347">
    <property type="entry name" value="HTH_MARR"/>
    <property type="match status" value="1"/>
</dbReference>
<dbReference type="PROSITE" id="PS51061">
    <property type="entry name" value="R3H"/>
    <property type="match status" value="1"/>
</dbReference>
<dbReference type="InterPro" id="IPR036388">
    <property type="entry name" value="WH-like_DNA-bd_sf"/>
</dbReference>